<evidence type="ECO:0000259" key="2">
    <source>
        <dbReference type="Pfam" id="PF00144"/>
    </source>
</evidence>
<name>M2XUB1_9MICC</name>
<dbReference type="InterPro" id="IPR050789">
    <property type="entry name" value="Diverse_Enzym_Activities"/>
</dbReference>
<keyword evidence="4" id="KW-1185">Reference proteome</keyword>
<dbReference type="InterPro" id="IPR001466">
    <property type="entry name" value="Beta-lactam-related"/>
</dbReference>
<dbReference type="SUPFAM" id="SSF56601">
    <property type="entry name" value="beta-lactamase/transpeptidase-like"/>
    <property type="match status" value="1"/>
</dbReference>
<reference evidence="3 4" key="1">
    <citation type="journal article" date="2014" name="Genome Announc.">
        <title>Draft Genome Sequence of Kocuria palustris PEL.</title>
        <authorList>
            <person name="Sharma G."/>
            <person name="Khatri I."/>
            <person name="Subramanian S."/>
        </authorList>
    </citation>
    <scope>NUCLEOTIDE SEQUENCE [LARGE SCALE GENOMIC DNA]</scope>
    <source>
        <strain evidence="3 4">PEL</strain>
    </source>
</reference>
<feature type="domain" description="Beta-lactamase-related" evidence="2">
    <location>
        <begin position="9"/>
        <end position="183"/>
    </location>
</feature>
<dbReference type="InterPro" id="IPR012338">
    <property type="entry name" value="Beta-lactam/transpept-like"/>
</dbReference>
<accession>M2XUB1</accession>
<dbReference type="EMBL" id="ANHZ02000014">
    <property type="protein sequence ID" value="EME36388.1"/>
    <property type="molecule type" value="Genomic_DNA"/>
</dbReference>
<evidence type="ECO:0000313" key="3">
    <source>
        <dbReference type="EMBL" id="EME36388.1"/>
    </source>
</evidence>
<dbReference type="GO" id="GO:0004180">
    <property type="term" value="F:carboxypeptidase activity"/>
    <property type="evidence" value="ECO:0007669"/>
    <property type="project" value="UniProtKB-KW"/>
</dbReference>
<feature type="region of interest" description="Disordered" evidence="1">
    <location>
        <begin position="233"/>
        <end position="253"/>
    </location>
</feature>
<dbReference type="Pfam" id="PF00144">
    <property type="entry name" value="Beta-lactamase"/>
    <property type="match status" value="1"/>
</dbReference>
<dbReference type="PANTHER" id="PTHR43283">
    <property type="entry name" value="BETA-LACTAMASE-RELATED"/>
    <property type="match status" value="1"/>
</dbReference>
<evidence type="ECO:0000256" key="1">
    <source>
        <dbReference type="SAM" id="MobiDB-lite"/>
    </source>
</evidence>
<protein>
    <submittedName>
        <fullName evidence="3">Serine-type D-Ala-D-Ala carboxypeptidase</fullName>
    </submittedName>
</protein>
<comment type="caution">
    <text evidence="3">The sequence shown here is derived from an EMBL/GenBank/DDBJ whole genome shotgun (WGS) entry which is preliminary data.</text>
</comment>
<keyword evidence="3" id="KW-0645">Protease</keyword>
<keyword evidence="3" id="KW-0121">Carboxypeptidase</keyword>
<sequence>MSKIQGQGPYPERELVRTARELDWLFEPGEAMAYSNTGYVVLSIMLEEVSGTRIEDLLRDRVLRPAGMHHSRLEESTIVRGRHLMPYGRFQEGLVALDTIDPSIFSGAGGVYATAEDLTSFSGALLSGKLVDPELVEQMITPRGAAAEAGMGFGLYVAASPCLDSSGQPERLIGHDGAGFGTQTLSFSTVDASRRMAVAWTGRSWVPGGPVPHANAALLAAFSATCPGETLPGSQADGSAGEAAAGEGSALQL</sequence>
<dbReference type="Gene3D" id="3.40.710.10">
    <property type="entry name" value="DD-peptidase/beta-lactamase superfamily"/>
    <property type="match status" value="1"/>
</dbReference>
<dbReference type="STRING" id="71999.KPaMU14_07435"/>
<proteinExistence type="predicted"/>
<gene>
    <name evidence="3" type="ORF">C884_00375</name>
</gene>
<keyword evidence="3" id="KW-0378">Hydrolase</keyword>
<evidence type="ECO:0000313" key="4">
    <source>
        <dbReference type="Proteomes" id="UP000009877"/>
    </source>
</evidence>
<organism evidence="3 4">
    <name type="scientific">Kocuria palustris PEL</name>
    <dbReference type="NCBI Taxonomy" id="1236550"/>
    <lineage>
        <taxon>Bacteria</taxon>
        <taxon>Bacillati</taxon>
        <taxon>Actinomycetota</taxon>
        <taxon>Actinomycetes</taxon>
        <taxon>Micrococcales</taxon>
        <taxon>Micrococcaceae</taxon>
        <taxon>Kocuria</taxon>
    </lineage>
</organism>
<dbReference type="Proteomes" id="UP000009877">
    <property type="component" value="Unassembled WGS sequence"/>
</dbReference>
<dbReference type="AlphaFoldDB" id="M2XUB1"/>